<accession>A0A7V8JSP4</accession>
<evidence type="ECO:0000313" key="3">
    <source>
        <dbReference type="Proteomes" id="UP000462435"/>
    </source>
</evidence>
<name>A0A7V8JSP4_9BURK</name>
<protein>
    <submittedName>
        <fullName evidence="2">Uncharacterized protein</fullName>
    </submittedName>
</protein>
<dbReference type="EMBL" id="WNDX01000180">
    <property type="protein sequence ID" value="KAF1037466.1"/>
    <property type="molecule type" value="Genomic_DNA"/>
</dbReference>
<feature type="region of interest" description="Disordered" evidence="1">
    <location>
        <begin position="1"/>
        <end position="78"/>
    </location>
</feature>
<sequence length="78" mass="8411">MSIESKLPTRENETPAQGAFDATVRKPGNGSVENRETDTDSPNKEIAKPLDTDHIPEQAKKADDGYSALDTRGNSPQA</sequence>
<organism evidence="2 3">
    <name type="scientific">Herbaspirillum frisingense</name>
    <dbReference type="NCBI Taxonomy" id="92645"/>
    <lineage>
        <taxon>Bacteria</taxon>
        <taxon>Pseudomonadati</taxon>
        <taxon>Pseudomonadota</taxon>
        <taxon>Betaproteobacteria</taxon>
        <taxon>Burkholderiales</taxon>
        <taxon>Oxalobacteraceae</taxon>
        <taxon>Herbaspirillum</taxon>
    </lineage>
</organism>
<gene>
    <name evidence="2" type="ORF">GAK35_03918</name>
</gene>
<dbReference type="AlphaFoldDB" id="A0A7V8JSP4"/>
<evidence type="ECO:0000256" key="1">
    <source>
        <dbReference type="SAM" id="MobiDB-lite"/>
    </source>
</evidence>
<evidence type="ECO:0000313" key="2">
    <source>
        <dbReference type="EMBL" id="KAF1037466.1"/>
    </source>
</evidence>
<dbReference type="Proteomes" id="UP000462435">
    <property type="component" value="Unassembled WGS sequence"/>
</dbReference>
<comment type="caution">
    <text evidence="2">The sequence shown here is derived from an EMBL/GenBank/DDBJ whole genome shotgun (WGS) entry which is preliminary data.</text>
</comment>
<proteinExistence type="predicted"/>
<reference evidence="3" key="1">
    <citation type="journal article" date="2020" name="MBio">
        <title>Horizontal gene transfer to a defensive symbiont with a reduced genome amongst a multipartite beetle microbiome.</title>
        <authorList>
            <person name="Waterworth S.C."/>
            <person name="Florez L.V."/>
            <person name="Rees E.R."/>
            <person name="Hertweck C."/>
            <person name="Kaltenpoth M."/>
            <person name="Kwan J.C."/>
        </authorList>
    </citation>
    <scope>NUCLEOTIDE SEQUENCE [LARGE SCALE GENOMIC DNA]</scope>
</reference>
<feature type="compositionally biased region" description="Basic and acidic residues" evidence="1">
    <location>
        <begin position="33"/>
        <end position="64"/>
    </location>
</feature>